<comment type="caution">
    <text evidence="4">The sequence shown here is derived from an EMBL/GenBank/DDBJ whole genome shotgun (WGS) entry which is preliminary data.</text>
</comment>
<dbReference type="PROSITE" id="PS51371">
    <property type="entry name" value="CBS"/>
    <property type="match status" value="2"/>
</dbReference>
<dbReference type="PANTHER" id="PTHR43080">
    <property type="entry name" value="CBS DOMAIN-CONTAINING PROTEIN CBSX3, MITOCHONDRIAL"/>
    <property type="match status" value="1"/>
</dbReference>
<evidence type="ECO:0000313" key="4">
    <source>
        <dbReference type="EMBL" id="NMP31299.1"/>
    </source>
</evidence>
<dbReference type="EMBL" id="JABBXH010000002">
    <property type="protein sequence ID" value="NMP31299.1"/>
    <property type="molecule type" value="Genomic_DNA"/>
</dbReference>
<dbReference type="Pfam" id="PF00571">
    <property type="entry name" value="CBS"/>
    <property type="match status" value="2"/>
</dbReference>
<sequence>MKVNDLMTTVVSTVHLDDRLALVREIFNEHKFHHILVVDSNNKLAGILSDRDLLKAISPHIGLAAETTRDIATLNKRAHQVACRNVISLPKNASLASAVKIFHQHKVTCIPIVNEQDKPVGIITTKDIIRYLYEKITPVTTKDDEFTNKASNTS</sequence>
<keyword evidence="5" id="KW-1185">Reference proteome</keyword>
<name>A0A7Y0LB62_9GAMM</name>
<dbReference type="Proteomes" id="UP000568664">
    <property type="component" value="Unassembled WGS sequence"/>
</dbReference>
<organism evidence="4 5">
    <name type="scientific">Thalassotalea algicola</name>
    <dbReference type="NCBI Taxonomy" id="2716224"/>
    <lineage>
        <taxon>Bacteria</taxon>
        <taxon>Pseudomonadati</taxon>
        <taxon>Pseudomonadota</taxon>
        <taxon>Gammaproteobacteria</taxon>
        <taxon>Alteromonadales</taxon>
        <taxon>Colwelliaceae</taxon>
        <taxon>Thalassotalea</taxon>
    </lineage>
</organism>
<dbReference type="CDD" id="cd04584">
    <property type="entry name" value="CBS_pair_AcuB_like"/>
    <property type="match status" value="1"/>
</dbReference>
<accession>A0A7Y0LB62</accession>
<keyword evidence="1 2" id="KW-0129">CBS domain</keyword>
<feature type="domain" description="CBS" evidence="3">
    <location>
        <begin position="82"/>
        <end position="139"/>
    </location>
</feature>
<dbReference type="InterPro" id="IPR046342">
    <property type="entry name" value="CBS_dom_sf"/>
</dbReference>
<dbReference type="InterPro" id="IPR051257">
    <property type="entry name" value="Diverse_CBS-Domain"/>
</dbReference>
<reference evidence="4 5" key="1">
    <citation type="submission" date="2020-04" db="EMBL/GenBank/DDBJ databases">
        <title>Thalassotalea sp. M1531, isolated from the surface of marine red alga.</title>
        <authorList>
            <person name="Pang L."/>
            <person name="Lu D.-C."/>
        </authorList>
    </citation>
    <scope>NUCLEOTIDE SEQUENCE [LARGE SCALE GENOMIC DNA]</scope>
    <source>
        <strain evidence="4 5">M1531</strain>
    </source>
</reference>
<dbReference type="Gene3D" id="3.10.580.10">
    <property type="entry name" value="CBS-domain"/>
    <property type="match status" value="1"/>
</dbReference>
<evidence type="ECO:0000259" key="3">
    <source>
        <dbReference type="PROSITE" id="PS51371"/>
    </source>
</evidence>
<evidence type="ECO:0000313" key="5">
    <source>
        <dbReference type="Proteomes" id="UP000568664"/>
    </source>
</evidence>
<dbReference type="AlphaFoldDB" id="A0A7Y0LB62"/>
<dbReference type="RefSeq" id="WP_169074622.1">
    <property type="nucleotide sequence ID" value="NZ_JABBXH010000002.1"/>
</dbReference>
<dbReference type="InterPro" id="IPR000644">
    <property type="entry name" value="CBS_dom"/>
</dbReference>
<protein>
    <submittedName>
        <fullName evidence="4">CBS domain-containing protein</fullName>
    </submittedName>
</protein>
<dbReference type="PANTHER" id="PTHR43080:SF2">
    <property type="entry name" value="CBS DOMAIN-CONTAINING PROTEIN"/>
    <property type="match status" value="1"/>
</dbReference>
<dbReference type="SUPFAM" id="SSF54631">
    <property type="entry name" value="CBS-domain pair"/>
    <property type="match status" value="1"/>
</dbReference>
<feature type="domain" description="CBS" evidence="3">
    <location>
        <begin position="7"/>
        <end position="66"/>
    </location>
</feature>
<evidence type="ECO:0000256" key="1">
    <source>
        <dbReference type="ARBA" id="ARBA00023122"/>
    </source>
</evidence>
<evidence type="ECO:0000256" key="2">
    <source>
        <dbReference type="PROSITE-ProRule" id="PRU00703"/>
    </source>
</evidence>
<proteinExistence type="predicted"/>
<gene>
    <name evidence="4" type="ORF">HII17_06975</name>
</gene>
<dbReference type="SMART" id="SM00116">
    <property type="entry name" value="CBS"/>
    <property type="match status" value="2"/>
</dbReference>